<sequence length="211" mass="24264">MGWELNIGYEDTSISLLYHEFSFKELKLFLELYVSYVTCDLAFDIDRMLKCSSPCAYLEKQLLEFMWLLFCGKKMNGCQVGANMVKAIKDWLISKSAFEERSFHGLPNSLIVVTKKMIRFTGETCSPHLEFAHNFTILYSSFEVDYDHTLSLGGNKTMEIVKYIIFKDHDAIDVNNMKFEMERLVMVGPASTVAGRLLPAPSLEDVTYRGW</sequence>
<organism evidence="1 2">
    <name type="scientific">Catharanthus roseus</name>
    <name type="common">Madagascar periwinkle</name>
    <name type="synonym">Vinca rosea</name>
    <dbReference type="NCBI Taxonomy" id="4058"/>
    <lineage>
        <taxon>Eukaryota</taxon>
        <taxon>Viridiplantae</taxon>
        <taxon>Streptophyta</taxon>
        <taxon>Embryophyta</taxon>
        <taxon>Tracheophyta</taxon>
        <taxon>Spermatophyta</taxon>
        <taxon>Magnoliopsida</taxon>
        <taxon>eudicotyledons</taxon>
        <taxon>Gunneridae</taxon>
        <taxon>Pentapetalae</taxon>
        <taxon>asterids</taxon>
        <taxon>lamiids</taxon>
        <taxon>Gentianales</taxon>
        <taxon>Apocynaceae</taxon>
        <taxon>Rauvolfioideae</taxon>
        <taxon>Vinceae</taxon>
        <taxon>Catharanthinae</taxon>
        <taxon>Catharanthus</taxon>
    </lineage>
</organism>
<reference evidence="2" key="1">
    <citation type="journal article" date="2023" name="Nat. Plants">
        <title>Single-cell RNA sequencing provides a high-resolution roadmap for understanding the multicellular compartmentation of specialized metabolism.</title>
        <authorList>
            <person name="Sun S."/>
            <person name="Shen X."/>
            <person name="Li Y."/>
            <person name="Li Y."/>
            <person name="Wang S."/>
            <person name="Li R."/>
            <person name="Zhang H."/>
            <person name="Shen G."/>
            <person name="Guo B."/>
            <person name="Wei J."/>
            <person name="Xu J."/>
            <person name="St-Pierre B."/>
            <person name="Chen S."/>
            <person name="Sun C."/>
        </authorList>
    </citation>
    <scope>NUCLEOTIDE SEQUENCE [LARGE SCALE GENOMIC DNA]</scope>
</reference>
<dbReference type="Proteomes" id="UP001060085">
    <property type="component" value="Linkage Group LG06"/>
</dbReference>
<evidence type="ECO:0000313" key="1">
    <source>
        <dbReference type="EMBL" id="KAI5657926.1"/>
    </source>
</evidence>
<name>A0ACC0AAY5_CATRO</name>
<keyword evidence="2" id="KW-1185">Reference proteome</keyword>
<evidence type="ECO:0000313" key="2">
    <source>
        <dbReference type="Proteomes" id="UP001060085"/>
    </source>
</evidence>
<accession>A0ACC0AAY5</accession>
<gene>
    <name evidence="1" type="ORF">M9H77_26719</name>
</gene>
<proteinExistence type="predicted"/>
<comment type="caution">
    <text evidence="1">The sequence shown here is derived from an EMBL/GenBank/DDBJ whole genome shotgun (WGS) entry which is preliminary data.</text>
</comment>
<protein>
    <submittedName>
        <fullName evidence="1">Uncharacterized protein</fullName>
    </submittedName>
</protein>
<dbReference type="EMBL" id="CM044706">
    <property type="protein sequence ID" value="KAI5657926.1"/>
    <property type="molecule type" value="Genomic_DNA"/>
</dbReference>